<dbReference type="Proteomes" id="UP000887574">
    <property type="component" value="Unplaced"/>
</dbReference>
<dbReference type="InterPro" id="IPR045831">
    <property type="entry name" value="LIN9_C"/>
</dbReference>
<sequence length="182" mass="20840">MSHLYPTPNFIAADGNKSRSVVVMGLPDGNVVPAYSFQQKKVSLGKDEKVGNFPVRMLVILVKLCKVIEYKKQLVSNLTWMNDSAEKMNLLANEYPHEFKMQYSHHNQRTDQRTCVHVKNKRVLQLITALISIILQLRAIGSNQKKRYSACEWNVLSESLNQIRSQIRAKNTAQFQDCVECT</sequence>
<feature type="domain" description="LIN-9 C-terminal" evidence="1">
    <location>
        <begin position="114"/>
        <end position="181"/>
    </location>
</feature>
<dbReference type="PANTHER" id="PTHR21689">
    <property type="entry name" value="LIN-9"/>
    <property type="match status" value="1"/>
</dbReference>
<dbReference type="PANTHER" id="PTHR21689:SF2">
    <property type="entry name" value="PROTEIN LIN-9 HOMOLOG"/>
    <property type="match status" value="1"/>
</dbReference>
<protein>
    <submittedName>
        <fullName evidence="3">LIN-9 C-terminal domain-containing protein</fullName>
    </submittedName>
</protein>
<dbReference type="GO" id="GO:0051726">
    <property type="term" value="P:regulation of cell cycle"/>
    <property type="evidence" value="ECO:0007669"/>
    <property type="project" value="TreeGrafter"/>
</dbReference>
<evidence type="ECO:0000313" key="3">
    <source>
        <dbReference type="WBParaSite" id="jg20829"/>
    </source>
</evidence>
<accession>A0A915DM55</accession>
<dbReference type="GO" id="GO:0017053">
    <property type="term" value="C:transcription repressor complex"/>
    <property type="evidence" value="ECO:0007669"/>
    <property type="project" value="InterPro"/>
</dbReference>
<feature type="domain" description="LIN-9 C-terminal" evidence="1">
    <location>
        <begin position="39"/>
        <end position="105"/>
    </location>
</feature>
<dbReference type="Pfam" id="PF19438">
    <property type="entry name" value="LIN9_C"/>
    <property type="match status" value="2"/>
</dbReference>
<dbReference type="InterPro" id="IPR010561">
    <property type="entry name" value="LIN-9/ALY1"/>
</dbReference>
<dbReference type="AlphaFoldDB" id="A0A915DM55"/>
<evidence type="ECO:0000313" key="2">
    <source>
        <dbReference type="Proteomes" id="UP000887574"/>
    </source>
</evidence>
<dbReference type="GO" id="GO:0005654">
    <property type="term" value="C:nucleoplasm"/>
    <property type="evidence" value="ECO:0007669"/>
    <property type="project" value="TreeGrafter"/>
</dbReference>
<evidence type="ECO:0000259" key="1">
    <source>
        <dbReference type="Pfam" id="PF19438"/>
    </source>
</evidence>
<dbReference type="GO" id="GO:0006351">
    <property type="term" value="P:DNA-templated transcription"/>
    <property type="evidence" value="ECO:0007669"/>
    <property type="project" value="InterPro"/>
</dbReference>
<dbReference type="WBParaSite" id="jg20829">
    <property type="protein sequence ID" value="jg20829"/>
    <property type="gene ID" value="jg20829"/>
</dbReference>
<keyword evidence="2" id="KW-1185">Reference proteome</keyword>
<name>A0A915DM55_9BILA</name>
<organism evidence="2 3">
    <name type="scientific">Ditylenchus dipsaci</name>
    <dbReference type="NCBI Taxonomy" id="166011"/>
    <lineage>
        <taxon>Eukaryota</taxon>
        <taxon>Metazoa</taxon>
        <taxon>Ecdysozoa</taxon>
        <taxon>Nematoda</taxon>
        <taxon>Chromadorea</taxon>
        <taxon>Rhabditida</taxon>
        <taxon>Tylenchina</taxon>
        <taxon>Tylenchomorpha</taxon>
        <taxon>Sphaerularioidea</taxon>
        <taxon>Anguinidae</taxon>
        <taxon>Anguininae</taxon>
        <taxon>Ditylenchus</taxon>
    </lineage>
</organism>
<proteinExistence type="predicted"/>
<dbReference type="GO" id="GO:0003677">
    <property type="term" value="F:DNA binding"/>
    <property type="evidence" value="ECO:0007669"/>
    <property type="project" value="TreeGrafter"/>
</dbReference>
<reference evidence="3" key="1">
    <citation type="submission" date="2022-11" db="UniProtKB">
        <authorList>
            <consortium name="WormBaseParasite"/>
        </authorList>
    </citation>
    <scope>IDENTIFICATION</scope>
</reference>
<dbReference type="GO" id="GO:0006357">
    <property type="term" value="P:regulation of transcription by RNA polymerase II"/>
    <property type="evidence" value="ECO:0007669"/>
    <property type="project" value="TreeGrafter"/>
</dbReference>